<dbReference type="InterPro" id="IPR001387">
    <property type="entry name" value="Cro/C1-type_HTH"/>
</dbReference>
<dbReference type="Proteomes" id="UP000252289">
    <property type="component" value="Unassembled WGS sequence"/>
</dbReference>
<evidence type="ECO:0000259" key="3">
    <source>
        <dbReference type="PROSITE" id="PS51782"/>
    </source>
</evidence>
<dbReference type="Pfam" id="PF01476">
    <property type="entry name" value="LysM"/>
    <property type="match status" value="1"/>
</dbReference>
<feature type="chain" id="PRO_5016993115" evidence="1">
    <location>
        <begin position="22"/>
        <end position="423"/>
    </location>
</feature>
<comment type="caution">
    <text evidence="4">The sequence shown here is derived from an EMBL/GenBank/DDBJ whole genome shotgun (WGS) entry which is preliminary data.</text>
</comment>
<dbReference type="InterPro" id="IPR036779">
    <property type="entry name" value="LysM_dom_sf"/>
</dbReference>
<sequence>MMKRKFFFSFMIIVMMTSAGNSVSQNFIVENDDPFVRGLQRQKTFDGFQKRIGNVTNKNNLKQREENAQRIFDFPNFNQILSFSHYRVDGLLVLEAPQSPVIHLDKSDLKNNNNILFLDPKSRRWIYRPEKDETIKDILDRFRLHSHDLAILNGVSKVEKLLNKDEFFVSPEDNGSLIHEVITGDTLFKLSRIYNISIEELKKENKIASNDWLFKGQNLLIRKNTISEEMKKDLVSVVNFTKKLNSNDGIARKFYVQLFRFKNIIEATSKTNEFYSDYRDFLDTDIILRFENENNNNNNKEEIITLELGPIETLSHAKSYCALFKSFGLECKPIRRMPGNERQKTFNSIASIRFLQNIINQNKVKSKETSLENISTKTFNMYEGQEIGNSGGMVIKITNKEVIAIDFQGQILTLPINSLPMVN</sequence>
<feature type="signal peptide" evidence="1">
    <location>
        <begin position="1"/>
        <end position="21"/>
    </location>
</feature>
<accession>A0A368EM42</accession>
<protein>
    <submittedName>
        <fullName evidence="4">LysM domain-containing protein</fullName>
    </submittedName>
</protein>
<evidence type="ECO:0000256" key="1">
    <source>
        <dbReference type="SAM" id="SignalP"/>
    </source>
</evidence>
<dbReference type="PROSITE" id="PS51782">
    <property type="entry name" value="LYSM"/>
    <property type="match status" value="1"/>
</dbReference>
<dbReference type="PROSITE" id="PS50943">
    <property type="entry name" value="HTH_CROC1"/>
    <property type="match status" value="1"/>
</dbReference>
<feature type="domain" description="LysM" evidence="3">
    <location>
        <begin position="177"/>
        <end position="221"/>
    </location>
</feature>
<proteinExistence type="predicted"/>
<reference evidence="4 5" key="1">
    <citation type="journal article" date="2018" name="Microbiome">
        <title>Fine metagenomic profile of the Mediterranean stratified and mixed water columns revealed by assembly and recruitment.</title>
        <authorList>
            <person name="Haro-Moreno J.M."/>
            <person name="Lopez-Perez M."/>
            <person name="De La Torre J.R."/>
            <person name="Picazo A."/>
            <person name="Camacho A."/>
            <person name="Rodriguez-Valera F."/>
        </authorList>
    </citation>
    <scope>NUCLEOTIDE SEQUENCE [LARGE SCALE GENOMIC DNA]</scope>
    <source>
        <strain evidence="4">MED-G50</strain>
    </source>
</reference>
<dbReference type="InterPro" id="IPR018392">
    <property type="entry name" value="LysM"/>
</dbReference>
<dbReference type="SUPFAM" id="SSF54106">
    <property type="entry name" value="LysM domain"/>
    <property type="match status" value="1"/>
</dbReference>
<feature type="domain" description="HTH cro/C1-type" evidence="2">
    <location>
        <begin position="182"/>
        <end position="201"/>
    </location>
</feature>
<evidence type="ECO:0000313" key="4">
    <source>
        <dbReference type="EMBL" id="RCL85674.1"/>
    </source>
</evidence>
<dbReference type="SMART" id="SM00257">
    <property type="entry name" value="LysM"/>
    <property type="match status" value="1"/>
</dbReference>
<evidence type="ECO:0000259" key="2">
    <source>
        <dbReference type="PROSITE" id="PS50943"/>
    </source>
</evidence>
<dbReference type="EMBL" id="QOQK01000001">
    <property type="protein sequence ID" value="RCL85674.1"/>
    <property type="molecule type" value="Genomic_DNA"/>
</dbReference>
<keyword evidence="1" id="KW-0732">Signal</keyword>
<dbReference type="CDD" id="cd00118">
    <property type="entry name" value="LysM"/>
    <property type="match status" value="1"/>
</dbReference>
<gene>
    <name evidence="4" type="ORF">DBW64_00355</name>
</gene>
<dbReference type="AlphaFoldDB" id="A0A368EM42"/>
<evidence type="ECO:0000313" key="5">
    <source>
        <dbReference type="Proteomes" id="UP000252289"/>
    </source>
</evidence>
<dbReference type="Gene3D" id="3.10.350.10">
    <property type="entry name" value="LysM domain"/>
    <property type="match status" value="1"/>
</dbReference>
<organism evidence="4 5">
    <name type="scientific">PS1 clade bacterium</name>
    <dbReference type="NCBI Taxonomy" id="2175152"/>
    <lineage>
        <taxon>Bacteria</taxon>
        <taxon>Pseudomonadati</taxon>
        <taxon>Pseudomonadota</taxon>
        <taxon>Alphaproteobacteria</taxon>
        <taxon>PS1 clade</taxon>
    </lineage>
</organism>
<name>A0A368EM42_9PROT</name>